<dbReference type="EMBL" id="JBBEGM010000001">
    <property type="protein sequence ID" value="MEJ2860251.1"/>
    <property type="molecule type" value="Genomic_DNA"/>
</dbReference>
<dbReference type="RefSeq" id="WP_337699621.1">
    <property type="nucleotide sequence ID" value="NZ_JBBEGM010000001.1"/>
</dbReference>
<evidence type="ECO:0000313" key="2">
    <source>
        <dbReference type="Proteomes" id="UP001369736"/>
    </source>
</evidence>
<dbReference type="InterPro" id="IPR008884">
    <property type="entry name" value="TylF_MeTrfase"/>
</dbReference>
<dbReference type="Gene3D" id="3.40.50.150">
    <property type="entry name" value="Vaccinia Virus protein VP39"/>
    <property type="match status" value="1"/>
</dbReference>
<proteinExistence type="predicted"/>
<organism evidence="1 2">
    <name type="scientific">Actinomycetospora flava</name>
    <dbReference type="NCBI Taxonomy" id="3129232"/>
    <lineage>
        <taxon>Bacteria</taxon>
        <taxon>Bacillati</taxon>
        <taxon>Actinomycetota</taxon>
        <taxon>Actinomycetes</taxon>
        <taxon>Pseudonocardiales</taxon>
        <taxon>Pseudonocardiaceae</taxon>
        <taxon>Actinomycetospora</taxon>
    </lineage>
</organism>
<reference evidence="1 2" key="1">
    <citation type="submission" date="2024-03" db="EMBL/GenBank/DDBJ databases">
        <title>Actinomycetospora sp. OC33-EN07, a novel actinomycete isolated from wild orchid (Aerides multiflora).</title>
        <authorList>
            <person name="Suriyachadkun C."/>
        </authorList>
    </citation>
    <scope>NUCLEOTIDE SEQUENCE [LARGE SCALE GENOMIC DNA]</scope>
    <source>
        <strain evidence="1 2">OC33-EN07</strain>
    </source>
</reference>
<dbReference type="Pfam" id="PF13578">
    <property type="entry name" value="Methyltransf_24"/>
    <property type="match status" value="1"/>
</dbReference>
<sequence>MTAVLTSRERPRRVMRELARRLAPIQPRRLLVAAGRALSPRQLTGLRTALGALEQGSWIRGLEAHVPNRGDRFAVFGEIVERLRSPRPLYLEFGVHEGRTLRWWSEHLTAPGARMIGFDSFDGLPGDWHADAPAGSFATGVVPQIDDERVEVVPGWFSDTLPGRELPPHDELVVNVDCDLYTSTREVLDWLEDHLRPGTLVYFDDLFDHDAELRAVWEWVDAHPETVRPLSMARWGQHLLLEYRATPESSP</sequence>
<dbReference type="GO" id="GO:0032259">
    <property type="term" value="P:methylation"/>
    <property type="evidence" value="ECO:0007669"/>
    <property type="project" value="UniProtKB-KW"/>
</dbReference>
<dbReference type="PANTHER" id="PTHR40036:SF1">
    <property type="entry name" value="MACROCIN O-METHYLTRANSFERASE"/>
    <property type="match status" value="1"/>
</dbReference>
<dbReference type="PANTHER" id="PTHR40036">
    <property type="entry name" value="MACROCIN O-METHYLTRANSFERASE"/>
    <property type="match status" value="1"/>
</dbReference>
<evidence type="ECO:0000313" key="1">
    <source>
        <dbReference type="EMBL" id="MEJ2860251.1"/>
    </source>
</evidence>
<dbReference type="GO" id="GO:0008168">
    <property type="term" value="F:methyltransferase activity"/>
    <property type="evidence" value="ECO:0007669"/>
    <property type="project" value="UniProtKB-KW"/>
</dbReference>
<gene>
    <name evidence="1" type="ORF">WCD58_03735</name>
</gene>
<keyword evidence="2" id="KW-1185">Reference proteome</keyword>
<dbReference type="EC" id="2.1.1.-" evidence="1"/>
<name>A0ABU8LYP2_9PSEU</name>
<dbReference type="Proteomes" id="UP001369736">
    <property type="component" value="Unassembled WGS sequence"/>
</dbReference>
<protein>
    <submittedName>
        <fullName evidence="1">Class I SAM-dependent methyltransferase</fullName>
        <ecNumber evidence="1">2.1.1.-</ecNumber>
    </submittedName>
</protein>
<keyword evidence="1" id="KW-0489">Methyltransferase</keyword>
<dbReference type="SUPFAM" id="SSF53335">
    <property type="entry name" value="S-adenosyl-L-methionine-dependent methyltransferases"/>
    <property type="match status" value="1"/>
</dbReference>
<keyword evidence="1" id="KW-0808">Transferase</keyword>
<accession>A0ABU8LYP2</accession>
<dbReference type="InterPro" id="IPR029063">
    <property type="entry name" value="SAM-dependent_MTases_sf"/>
</dbReference>
<comment type="caution">
    <text evidence="1">The sequence shown here is derived from an EMBL/GenBank/DDBJ whole genome shotgun (WGS) entry which is preliminary data.</text>
</comment>